<dbReference type="Pfam" id="PF13648">
    <property type="entry name" value="Lipocalin_4"/>
    <property type="match status" value="1"/>
</dbReference>
<dbReference type="RefSeq" id="WP_252111134.1">
    <property type="nucleotide sequence ID" value="NZ_JAMSCK010000002.1"/>
</dbReference>
<feature type="chain" id="PRO_5045602247" evidence="1">
    <location>
        <begin position="20"/>
        <end position="186"/>
    </location>
</feature>
<reference evidence="3" key="1">
    <citation type="submission" date="2022-06" db="EMBL/GenBank/DDBJ databases">
        <title>Gramella sediminis sp. nov., isolated from deep-sea sediment of the Indian Ocean.</title>
        <authorList>
            <person name="Yang L."/>
        </authorList>
    </citation>
    <scope>NUCLEOTIDE SEQUENCE</scope>
    <source>
        <strain evidence="3">HMD3159</strain>
    </source>
</reference>
<dbReference type="EMBL" id="JAMSCK010000002">
    <property type="protein sequence ID" value="MCM8568734.1"/>
    <property type="molecule type" value="Genomic_DNA"/>
</dbReference>
<sequence length="186" mass="20959">MSRCFVFTLIGFLIIFSYACDEQQAYSLSDDDWETIIHTRINPSDLYGSWELTAIYTEDVIDINGDGTHTNDLLLETNCFDGMSIELKDDGGFFAVNAQMDFSARPGDLEYECVSKPGETGTWEINNNALVLNLVVGNILISDAKKISLYANSFSLSVNENQSKDYVDHPQNDRIQVIELEFSRLN</sequence>
<organism evidence="3 4">
    <name type="scientific">Gramella jeungdoensis</name>
    <dbReference type="NCBI Taxonomy" id="708091"/>
    <lineage>
        <taxon>Bacteria</taxon>
        <taxon>Pseudomonadati</taxon>
        <taxon>Bacteroidota</taxon>
        <taxon>Flavobacteriia</taxon>
        <taxon>Flavobacteriales</taxon>
        <taxon>Flavobacteriaceae</taxon>
        <taxon>Christiangramia</taxon>
    </lineage>
</organism>
<feature type="domain" description="Lipocalin-like" evidence="2">
    <location>
        <begin position="46"/>
        <end position="155"/>
    </location>
</feature>
<dbReference type="Proteomes" id="UP001155077">
    <property type="component" value="Unassembled WGS sequence"/>
</dbReference>
<accession>A0ABT0YZH5</accession>
<protein>
    <submittedName>
        <fullName evidence="3">Lipocalin family protein</fullName>
    </submittedName>
</protein>
<keyword evidence="4" id="KW-1185">Reference proteome</keyword>
<feature type="signal peptide" evidence="1">
    <location>
        <begin position="1"/>
        <end position="19"/>
    </location>
</feature>
<keyword evidence="1" id="KW-0732">Signal</keyword>
<evidence type="ECO:0000259" key="2">
    <source>
        <dbReference type="Pfam" id="PF13648"/>
    </source>
</evidence>
<dbReference type="InterPro" id="IPR024311">
    <property type="entry name" value="Lipocalin-like"/>
</dbReference>
<dbReference type="PROSITE" id="PS51257">
    <property type="entry name" value="PROKAR_LIPOPROTEIN"/>
    <property type="match status" value="1"/>
</dbReference>
<comment type="caution">
    <text evidence="3">The sequence shown here is derived from an EMBL/GenBank/DDBJ whole genome shotgun (WGS) entry which is preliminary data.</text>
</comment>
<evidence type="ECO:0000313" key="3">
    <source>
        <dbReference type="EMBL" id="MCM8568734.1"/>
    </source>
</evidence>
<gene>
    <name evidence="3" type="ORF">NE848_05050</name>
</gene>
<evidence type="ECO:0000256" key="1">
    <source>
        <dbReference type="SAM" id="SignalP"/>
    </source>
</evidence>
<name>A0ABT0YZH5_9FLAO</name>
<proteinExistence type="predicted"/>
<evidence type="ECO:0000313" key="4">
    <source>
        <dbReference type="Proteomes" id="UP001155077"/>
    </source>
</evidence>